<organism evidence="1 2">
    <name type="scientific">Methanoculleus methanifontis</name>
    <dbReference type="NCBI Taxonomy" id="2584086"/>
    <lineage>
        <taxon>Archaea</taxon>
        <taxon>Methanobacteriati</taxon>
        <taxon>Methanobacteriota</taxon>
        <taxon>Stenosarchaea group</taxon>
        <taxon>Methanomicrobia</taxon>
        <taxon>Methanomicrobiales</taxon>
        <taxon>Methanomicrobiaceae</taxon>
        <taxon>Methanoculleus</taxon>
    </lineage>
</organism>
<dbReference type="Proteomes" id="UP001168423">
    <property type="component" value="Unassembled WGS sequence"/>
</dbReference>
<protein>
    <submittedName>
        <fullName evidence="1">Peroxide stress protein YaaA</fullName>
    </submittedName>
</protein>
<name>A0ABT8M518_9EURY</name>
<sequence length="602" mass="68755">MKIFLTYCSWQKDDSFKKTSEAVTPDRLYTSERIQIFIQACKAADAFWAIFSDEYGVWFPGECKKWYDKPPDTVTPAEFEQLVSRAEKSLEKYEIFFYGDPNDSKFHPLYRDLIERLKDAGLKITLFSDLGSIASLAHENDGIYNPRSGVLFLTICSFRKAEEGFPYYNEGDTIYARYLPDYHDEIVSRRKEVFRALSQGKILFDKADQKDHPYNQYLVSGRDFGGSEEGFYLPALWRYEGRFYQSLKVRGKRAVMNSGHHFLILSGLYGVITPVDPVQLYSIPLYDDDPVQWIWLDSDFLTKVLFDYVRSRGIRRIFDFTGIYYYRDLINWQSFKGMVAESGVECDVLHVFSPVGAGDNALSAFGESIAQQLIHYTEDQLCSINPEDSIGNVYFRAIHGARAGMASDFPADQPMIALEKIIDPDAKKILASADRATVHSYRNPNNPPDAGSSLIWQYGKGLEKLLHQEITRRIGDQLRGAHGKSIPQSVQYQSKDEGRLLKSFWYSDQPSGKQITLGQWARLPNDLIKFPESSFVIELHWLLDQGSSGRFIGVAEKCGLVAGIRNKAVHPNVISFEKGMEERRKIVPTINEIIDLIYPNSP</sequence>
<keyword evidence="2" id="KW-1185">Reference proteome</keyword>
<gene>
    <name evidence="1" type="primary">yaaA</name>
    <name evidence="1" type="ORF">FGW20_11605</name>
</gene>
<evidence type="ECO:0000313" key="1">
    <source>
        <dbReference type="EMBL" id="MDN7013665.1"/>
    </source>
</evidence>
<accession>A0ABT8M518</accession>
<reference evidence="1" key="1">
    <citation type="submission" date="2019-05" db="EMBL/GenBank/DDBJ databases">
        <title>Isolation and characterization of methanogens from the cold seep sediment at Four-Way Closure Ridge.</title>
        <authorList>
            <person name="You Y.-T."/>
            <person name="Chen S.-C."/>
            <person name="Zhang W.-L."/>
            <person name="Lai M.-C."/>
        </authorList>
    </citation>
    <scope>NUCLEOTIDE SEQUENCE</scope>
    <source>
        <strain evidence="1">FWC-SCC3</strain>
    </source>
</reference>
<comment type="caution">
    <text evidence="1">The sequence shown here is derived from an EMBL/GenBank/DDBJ whole genome shotgun (WGS) entry which is preliminary data.</text>
</comment>
<proteinExistence type="predicted"/>
<dbReference type="EMBL" id="VCYI01000017">
    <property type="protein sequence ID" value="MDN7013665.1"/>
    <property type="molecule type" value="Genomic_DNA"/>
</dbReference>
<evidence type="ECO:0000313" key="2">
    <source>
        <dbReference type="Proteomes" id="UP001168423"/>
    </source>
</evidence>
<dbReference type="RefSeq" id="WP_301678261.1">
    <property type="nucleotide sequence ID" value="NZ_VCYI01000017.1"/>
</dbReference>